<evidence type="ECO:0000313" key="7">
    <source>
        <dbReference type="Proteomes" id="UP000229730"/>
    </source>
</evidence>
<evidence type="ECO:0000313" key="6">
    <source>
        <dbReference type="EMBL" id="PHZ84942.1"/>
    </source>
</evidence>
<name>A0A2G4YRJ2_9PROT</name>
<keyword evidence="2" id="KW-0479">Metal-binding</keyword>
<evidence type="ECO:0000256" key="3">
    <source>
        <dbReference type="ARBA" id="ARBA00022801"/>
    </source>
</evidence>
<dbReference type="Proteomes" id="UP000229730">
    <property type="component" value="Unassembled WGS sequence"/>
</dbReference>
<dbReference type="RefSeq" id="WP_099472514.1">
    <property type="nucleotide sequence ID" value="NZ_CP041025.1"/>
</dbReference>
<protein>
    <submittedName>
        <fullName evidence="6">Succinylglutamate desuccinylase</fullName>
    </submittedName>
</protein>
<dbReference type="InterPro" id="IPR055438">
    <property type="entry name" value="AstE_AspA_cat"/>
</dbReference>
<proteinExistence type="predicted"/>
<dbReference type="PIRSF" id="PIRSF039012">
    <property type="entry name" value="ASP"/>
    <property type="match status" value="1"/>
</dbReference>
<dbReference type="AlphaFoldDB" id="A0A2G4YRJ2"/>
<dbReference type="InParanoid" id="A0A2G4YRJ2"/>
<dbReference type="PANTHER" id="PTHR37326">
    <property type="entry name" value="BLL3975 PROTEIN"/>
    <property type="match status" value="1"/>
</dbReference>
<evidence type="ECO:0000256" key="4">
    <source>
        <dbReference type="ARBA" id="ARBA00022833"/>
    </source>
</evidence>
<accession>A0A2G4YRJ2</accession>
<dbReference type="InterPro" id="IPR053138">
    <property type="entry name" value="N-alpha-Ac-DABA_deacetylase"/>
</dbReference>
<feature type="domain" description="Succinylglutamate desuccinylase/Aspartoacylase catalytic" evidence="5">
    <location>
        <begin position="49"/>
        <end position="228"/>
    </location>
</feature>
<keyword evidence="4" id="KW-0862">Zinc</keyword>
<gene>
    <name evidence="6" type="ORF">CRD36_09465</name>
</gene>
<reference evidence="6 7" key="1">
    <citation type="submission" date="2017-10" db="EMBL/GenBank/DDBJ databases">
        <title>Frigbacter circumglobatus gen. nov. sp. nov., isolated from sediment cultured in situ.</title>
        <authorList>
            <person name="Zhao Z."/>
        </authorList>
    </citation>
    <scope>NUCLEOTIDE SEQUENCE [LARGE SCALE GENOMIC DNA]</scope>
    <source>
        <strain evidence="6 7">ZYL</strain>
    </source>
</reference>
<dbReference type="PANTHER" id="PTHR37326:SF2">
    <property type="entry name" value="SUCCINYLGLUTAMATE DESUCCINYLASE_ASPARTOACYLASE FAMILY PROTEIN"/>
    <property type="match status" value="1"/>
</dbReference>
<dbReference type="Pfam" id="PF24827">
    <property type="entry name" value="AstE_AspA_cat"/>
    <property type="match status" value="1"/>
</dbReference>
<dbReference type="SUPFAM" id="SSF53187">
    <property type="entry name" value="Zn-dependent exopeptidases"/>
    <property type="match status" value="1"/>
</dbReference>
<comment type="caution">
    <text evidence="6">The sequence shown here is derived from an EMBL/GenBank/DDBJ whole genome shotgun (WGS) entry which is preliminary data.</text>
</comment>
<dbReference type="GO" id="GO:0046872">
    <property type="term" value="F:metal ion binding"/>
    <property type="evidence" value="ECO:0007669"/>
    <property type="project" value="UniProtKB-KW"/>
</dbReference>
<dbReference type="GO" id="GO:0016788">
    <property type="term" value="F:hydrolase activity, acting on ester bonds"/>
    <property type="evidence" value="ECO:0007669"/>
    <property type="project" value="InterPro"/>
</dbReference>
<evidence type="ECO:0000256" key="2">
    <source>
        <dbReference type="ARBA" id="ARBA00022723"/>
    </source>
</evidence>
<dbReference type="OrthoDB" id="9782876at2"/>
<keyword evidence="3" id="KW-0378">Hydrolase</keyword>
<comment type="cofactor">
    <cofactor evidence="1">
        <name>Zn(2+)</name>
        <dbReference type="ChEBI" id="CHEBI:29105"/>
    </cofactor>
</comment>
<evidence type="ECO:0000259" key="5">
    <source>
        <dbReference type="Pfam" id="PF24827"/>
    </source>
</evidence>
<keyword evidence="7" id="KW-1185">Reference proteome</keyword>
<organism evidence="6 7">
    <name type="scientific">Paremcibacter congregatus</name>
    <dbReference type="NCBI Taxonomy" id="2043170"/>
    <lineage>
        <taxon>Bacteria</taxon>
        <taxon>Pseudomonadati</taxon>
        <taxon>Pseudomonadota</taxon>
        <taxon>Alphaproteobacteria</taxon>
        <taxon>Emcibacterales</taxon>
        <taxon>Emcibacteraceae</taxon>
        <taxon>Paremcibacter</taxon>
    </lineage>
</organism>
<sequence length="345" mass="38279">MEDPRGILEIAGKRIPPGKRMKIEIPIARLFDDTEMSMPVMVIRGRESGPVLFLSAAIHGDEINGVETIKRLLANKRINSKIKGTLIAMPIVNAYGFNSNSRYLPDRRDLNRCFPGSETGSLGGQIAHILMREIIEKSTHGIDLHTGAIHRTNLPQIRADLTDPETETLAKAFGVPVIIDSNTRDGSLRQAALEKGIPMLLFEGGEALRYEEKVIQTALMGILSVMESIGMIAPKERKRRKRPENVFIARTSYWVRAPHSGSLRVRVKLGAMVKEGQTLGVISDPYGSYMAKVKSHRTGIIIGMTMLPLLNQGDAMFHIAIFEDSEAVEERLEDFDDALDLNDGR</sequence>
<dbReference type="EMBL" id="PDEM01000020">
    <property type="protein sequence ID" value="PHZ84942.1"/>
    <property type="molecule type" value="Genomic_DNA"/>
</dbReference>
<evidence type="ECO:0000256" key="1">
    <source>
        <dbReference type="ARBA" id="ARBA00001947"/>
    </source>
</evidence>
<dbReference type="Gene3D" id="3.40.630.10">
    <property type="entry name" value="Zn peptidases"/>
    <property type="match status" value="1"/>
</dbReference>
<dbReference type="CDD" id="cd06251">
    <property type="entry name" value="M14_ASTE_ASPA-like"/>
    <property type="match status" value="1"/>
</dbReference>
<dbReference type="GO" id="GO:0016811">
    <property type="term" value="F:hydrolase activity, acting on carbon-nitrogen (but not peptide) bonds, in linear amides"/>
    <property type="evidence" value="ECO:0007669"/>
    <property type="project" value="InterPro"/>
</dbReference>
<dbReference type="InterPro" id="IPR043795">
    <property type="entry name" value="N-alpha-Ac-DABA-like"/>
</dbReference>